<accession>A0A0B2K345</accession>
<dbReference type="PIRSF" id="PIRSF000876">
    <property type="entry name" value="RR_chemtxs_CheB"/>
    <property type="match status" value="1"/>
</dbReference>
<dbReference type="InterPro" id="IPR000673">
    <property type="entry name" value="Sig_transdc_resp-reg_Me-estase"/>
</dbReference>
<evidence type="ECO:0000256" key="4">
    <source>
        <dbReference type="ARBA" id="ARBA00039140"/>
    </source>
</evidence>
<dbReference type="Gene3D" id="3.40.50.180">
    <property type="entry name" value="Methylesterase CheB, C-terminal domain"/>
    <property type="match status" value="1"/>
</dbReference>
<comment type="caution">
    <text evidence="11">The sequence shown here is derived from an EMBL/GenBank/DDBJ whole genome shotgun (WGS) entry which is preliminary data.</text>
</comment>
<evidence type="ECO:0000259" key="9">
    <source>
        <dbReference type="PROSITE" id="PS50110"/>
    </source>
</evidence>
<dbReference type="GO" id="GO:0000156">
    <property type="term" value="F:phosphorelay response regulator activity"/>
    <property type="evidence" value="ECO:0007669"/>
    <property type="project" value="InterPro"/>
</dbReference>
<evidence type="ECO:0000313" key="11">
    <source>
        <dbReference type="EMBL" id="KHM53176.1"/>
    </source>
</evidence>
<dbReference type="PROSITE" id="PS50110">
    <property type="entry name" value="RESPONSE_REGULATORY"/>
    <property type="match status" value="1"/>
</dbReference>
<dbReference type="SUPFAM" id="SSF52738">
    <property type="entry name" value="Methylesterase CheB, C-terminal domain"/>
    <property type="match status" value="1"/>
</dbReference>
<keyword evidence="2 6" id="KW-0145">Chemotaxis</keyword>
<dbReference type="GO" id="GO:0005737">
    <property type="term" value="C:cytoplasm"/>
    <property type="evidence" value="ECO:0007669"/>
    <property type="project" value="InterPro"/>
</dbReference>
<keyword evidence="3 6" id="KW-0378">Hydrolase</keyword>
<proteinExistence type="predicted"/>
<feature type="compositionally biased region" description="Low complexity" evidence="8">
    <location>
        <begin position="153"/>
        <end position="166"/>
    </location>
</feature>
<feature type="active site" evidence="6">
    <location>
        <position position="214"/>
    </location>
</feature>
<dbReference type="RefSeq" id="WP_039205654.1">
    <property type="nucleotide sequence ID" value="NZ_DFHJ01000120.1"/>
</dbReference>
<protein>
    <recommendedName>
        <fullName evidence="4">protein-glutamate methylesterase</fullName>
        <ecNumber evidence="4">3.1.1.61</ecNumber>
    </recommendedName>
</protein>
<dbReference type="EMBL" id="JSCE01000006">
    <property type="protein sequence ID" value="KHM53176.1"/>
    <property type="molecule type" value="Genomic_DNA"/>
</dbReference>
<dbReference type="GO" id="GO:0006935">
    <property type="term" value="P:chemotaxis"/>
    <property type="evidence" value="ECO:0007669"/>
    <property type="project" value="UniProtKB-UniRule"/>
</dbReference>
<evidence type="ECO:0000259" key="10">
    <source>
        <dbReference type="PROSITE" id="PS50122"/>
    </source>
</evidence>
<feature type="active site" evidence="6">
    <location>
        <position position="310"/>
    </location>
</feature>
<dbReference type="Gene3D" id="3.40.50.2300">
    <property type="match status" value="1"/>
</dbReference>
<evidence type="ECO:0000313" key="12">
    <source>
        <dbReference type="Proteomes" id="UP000030993"/>
    </source>
</evidence>
<reference evidence="11 12" key="1">
    <citation type="journal article" date="2013" name="PLoS ONE">
        <title>Identification and characterization of three novel lipases belonging to families II and V from Anaerovibrio lipolyticus 5ST.</title>
        <authorList>
            <person name="Prive F."/>
            <person name="Kaderbhai N.N."/>
            <person name="Girdwood S."/>
            <person name="Worgan H.J."/>
            <person name="Pinloche E."/>
            <person name="Scollan N.D."/>
            <person name="Huws S.A."/>
            <person name="Newbold C.J."/>
        </authorList>
    </citation>
    <scope>NUCLEOTIDE SEQUENCE [LARGE SCALE GENOMIC DNA]</scope>
    <source>
        <strain evidence="11 12">5S</strain>
    </source>
</reference>
<feature type="domain" description="CheB-type methylesterase" evidence="10">
    <location>
        <begin position="182"/>
        <end position="366"/>
    </location>
</feature>
<evidence type="ECO:0000256" key="2">
    <source>
        <dbReference type="ARBA" id="ARBA00022500"/>
    </source>
</evidence>
<sequence length="366" mass="38176">MGNLRVFVIDNSISFQNALVQKLSDLLPAGSIIDSATQPAEAQKKLSAFKPTAIILNLALGAMMINQDKFLPMLVKQHPNVPIIVYGISNNVSQTAKFLGASAYFKKPSFGEPTQPFFDGIIKALQDNSASVRLPQKQAGVVTATKIAPPAPARQSSPSQSSSTPSGEPVISIPAGHGTIDLIAIGASTGGTEALSAILPALKPPLPGIVIVQHIPPMFSRLFSERLNGVCALTIKEAANGDVVKPNHVYIAPGGKHMSIIRQGSNYVIECKAGPPVHSVCPAVDILFDSVADVAGNKAMGVILTGIGKDGAAGLLKMRKKGSPTIGQDAATCTVYGMPKVAFSMGAVQQQLPLSSIPEAIHKIAR</sequence>
<comment type="catalytic activity">
    <reaction evidence="5">
        <text>[protein]-L-glutamate 5-O-methyl ester + H2O = L-glutamyl-[protein] + methanol + H(+)</text>
        <dbReference type="Rhea" id="RHEA:23236"/>
        <dbReference type="Rhea" id="RHEA-COMP:10208"/>
        <dbReference type="Rhea" id="RHEA-COMP:10311"/>
        <dbReference type="ChEBI" id="CHEBI:15377"/>
        <dbReference type="ChEBI" id="CHEBI:15378"/>
        <dbReference type="ChEBI" id="CHEBI:17790"/>
        <dbReference type="ChEBI" id="CHEBI:29973"/>
        <dbReference type="ChEBI" id="CHEBI:82795"/>
        <dbReference type="EC" id="3.1.1.61"/>
    </reaction>
</comment>
<dbReference type="PROSITE" id="PS50122">
    <property type="entry name" value="CHEB"/>
    <property type="match status" value="1"/>
</dbReference>
<dbReference type="GO" id="GO:0008984">
    <property type="term" value="F:protein-glutamate methylesterase activity"/>
    <property type="evidence" value="ECO:0007669"/>
    <property type="project" value="UniProtKB-EC"/>
</dbReference>
<evidence type="ECO:0000256" key="6">
    <source>
        <dbReference type="PROSITE-ProRule" id="PRU00050"/>
    </source>
</evidence>
<dbReference type="STRING" id="82374.NZ47_00370"/>
<dbReference type="Proteomes" id="UP000030993">
    <property type="component" value="Unassembled WGS sequence"/>
</dbReference>
<dbReference type="InterPro" id="IPR001789">
    <property type="entry name" value="Sig_transdc_resp-reg_receiver"/>
</dbReference>
<feature type="active site" evidence="6">
    <location>
        <position position="188"/>
    </location>
</feature>
<dbReference type="PANTHER" id="PTHR42872">
    <property type="entry name" value="PROTEIN-GLUTAMATE METHYLESTERASE/PROTEIN-GLUTAMINE GLUTAMINASE"/>
    <property type="match status" value="1"/>
</dbReference>
<name>A0A0B2K345_9FIRM</name>
<comment type="caution">
    <text evidence="7">Lacks conserved residue(s) required for the propagation of feature annotation.</text>
</comment>
<evidence type="ECO:0000256" key="8">
    <source>
        <dbReference type="SAM" id="MobiDB-lite"/>
    </source>
</evidence>
<organism evidence="11 12">
    <name type="scientific">Anaerovibrio lipolyticus</name>
    <dbReference type="NCBI Taxonomy" id="82374"/>
    <lineage>
        <taxon>Bacteria</taxon>
        <taxon>Bacillati</taxon>
        <taxon>Bacillota</taxon>
        <taxon>Negativicutes</taxon>
        <taxon>Selenomonadales</taxon>
        <taxon>Selenomonadaceae</taxon>
        <taxon>Anaerovibrio</taxon>
    </lineage>
</organism>
<dbReference type="InterPro" id="IPR011006">
    <property type="entry name" value="CheY-like_superfamily"/>
</dbReference>
<evidence type="ECO:0000256" key="7">
    <source>
        <dbReference type="PROSITE-ProRule" id="PRU00169"/>
    </source>
</evidence>
<dbReference type="EC" id="3.1.1.61" evidence="4"/>
<evidence type="ECO:0000256" key="3">
    <source>
        <dbReference type="ARBA" id="ARBA00022801"/>
    </source>
</evidence>
<keyword evidence="12" id="KW-1185">Reference proteome</keyword>
<gene>
    <name evidence="11" type="ORF">NZ47_00370</name>
</gene>
<dbReference type="InterPro" id="IPR035909">
    <property type="entry name" value="CheB_C"/>
</dbReference>
<dbReference type="CDD" id="cd16432">
    <property type="entry name" value="CheB_Rec"/>
    <property type="match status" value="1"/>
</dbReference>
<feature type="region of interest" description="Disordered" evidence="8">
    <location>
        <begin position="147"/>
        <end position="170"/>
    </location>
</feature>
<evidence type="ECO:0000256" key="5">
    <source>
        <dbReference type="ARBA" id="ARBA00048267"/>
    </source>
</evidence>
<keyword evidence="1" id="KW-0963">Cytoplasm</keyword>
<dbReference type="PANTHER" id="PTHR42872:SF6">
    <property type="entry name" value="PROTEIN-GLUTAMATE METHYLESTERASE_PROTEIN-GLUTAMINE GLUTAMINASE"/>
    <property type="match status" value="1"/>
</dbReference>
<evidence type="ECO:0000256" key="1">
    <source>
        <dbReference type="ARBA" id="ARBA00022490"/>
    </source>
</evidence>
<feature type="domain" description="Response regulatory" evidence="9">
    <location>
        <begin position="5"/>
        <end position="122"/>
    </location>
</feature>
<dbReference type="AlphaFoldDB" id="A0A0B2K345"/>
<dbReference type="InterPro" id="IPR008248">
    <property type="entry name" value="CheB-like"/>
</dbReference>
<dbReference type="SUPFAM" id="SSF52172">
    <property type="entry name" value="CheY-like"/>
    <property type="match status" value="1"/>
</dbReference>
<dbReference type="Pfam" id="PF01339">
    <property type="entry name" value="CheB_methylest"/>
    <property type="match status" value="1"/>
</dbReference>